<protein>
    <recommendedName>
        <fullName evidence="5">DUF2335 domain-containing protein</fullName>
    </recommendedName>
</protein>
<dbReference type="AlphaFoldDB" id="A0A1U9KQP3"/>
<evidence type="ECO:0000313" key="4">
    <source>
        <dbReference type="Proteomes" id="UP000188604"/>
    </source>
</evidence>
<dbReference type="KEGG" id="nch:A0U93_09775"/>
<evidence type="ECO:0000256" key="2">
    <source>
        <dbReference type="SAM" id="Phobius"/>
    </source>
</evidence>
<keyword evidence="2" id="KW-0472">Membrane</keyword>
<sequence length="160" mass="17146">MGDYEAAPRLSTEGPGQRQRDVRATQQITQQHLFVKAHRGPLPQASELKAYADIDPAIASAIVAMARENNTTQNVTVRREQIFALARDLASVLAALIFGLAALYGAVTAADHDHPTTAGILATTTLTIGFGALLLRRIVKSERSDHSSQKTGRSTNGEEA</sequence>
<keyword evidence="4" id="KW-1185">Reference proteome</keyword>
<proteinExistence type="predicted"/>
<reference evidence="3 4" key="1">
    <citation type="submission" date="2016-03" db="EMBL/GenBank/DDBJ databases">
        <title>Acetic acid bacteria sequencing.</title>
        <authorList>
            <person name="Brandt J."/>
            <person name="Jakob F."/>
            <person name="Vogel R.F."/>
        </authorList>
    </citation>
    <scope>NUCLEOTIDE SEQUENCE [LARGE SCALE GENOMIC DNA]</scope>
    <source>
        <strain evidence="3 4">NBRC 101099</strain>
    </source>
</reference>
<feature type="region of interest" description="Disordered" evidence="1">
    <location>
        <begin position="1"/>
        <end position="23"/>
    </location>
</feature>
<organism evidence="3 4">
    <name type="scientific">Neoasaia chiangmaiensis</name>
    <dbReference type="NCBI Taxonomy" id="320497"/>
    <lineage>
        <taxon>Bacteria</taxon>
        <taxon>Pseudomonadati</taxon>
        <taxon>Pseudomonadota</taxon>
        <taxon>Alphaproteobacteria</taxon>
        <taxon>Acetobacterales</taxon>
        <taxon>Acetobacteraceae</taxon>
        <taxon>Neoasaia</taxon>
    </lineage>
</organism>
<feature type="transmembrane region" description="Helical" evidence="2">
    <location>
        <begin position="89"/>
        <end position="110"/>
    </location>
</feature>
<name>A0A1U9KQP3_9PROT</name>
<feature type="transmembrane region" description="Helical" evidence="2">
    <location>
        <begin position="116"/>
        <end position="135"/>
    </location>
</feature>
<gene>
    <name evidence="3" type="ORF">A0U93_09775</name>
</gene>
<evidence type="ECO:0008006" key="5">
    <source>
        <dbReference type="Google" id="ProtNLM"/>
    </source>
</evidence>
<accession>A0A1U9KQP3</accession>
<keyword evidence="2" id="KW-1133">Transmembrane helix</keyword>
<dbReference type="Proteomes" id="UP000188604">
    <property type="component" value="Chromosome"/>
</dbReference>
<evidence type="ECO:0000313" key="3">
    <source>
        <dbReference type="EMBL" id="AQS88181.1"/>
    </source>
</evidence>
<dbReference type="EMBL" id="CP014691">
    <property type="protein sequence ID" value="AQS88181.1"/>
    <property type="molecule type" value="Genomic_DNA"/>
</dbReference>
<evidence type="ECO:0000256" key="1">
    <source>
        <dbReference type="SAM" id="MobiDB-lite"/>
    </source>
</evidence>
<keyword evidence="2" id="KW-0812">Transmembrane</keyword>